<proteinExistence type="predicted"/>
<dbReference type="Proteomes" id="UP000265520">
    <property type="component" value="Unassembled WGS sequence"/>
</dbReference>
<dbReference type="AlphaFoldDB" id="A0A392SKX1"/>
<evidence type="ECO:0000313" key="1">
    <source>
        <dbReference type="EMBL" id="MCI49521.1"/>
    </source>
</evidence>
<dbReference type="EMBL" id="LXQA010402358">
    <property type="protein sequence ID" value="MCI49521.1"/>
    <property type="molecule type" value="Genomic_DNA"/>
</dbReference>
<keyword evidence="2" id="KW-1185">Reference proteome</keyword>
<name>A0A392SKX1_9FABA</name>
<reference evidence="1 2" key="1">
    <citation type="journal article" date="2018" name="Front. Plant Sci.">
        <title>Red Clover (Trifolium pratense) and Zigzag Clover (T. medium) - A Picture of Genomic Similarities and Differences.</title>
        <authorList>
            <person name="Dluhosova J."/>
            <person name="Istvanek J."/>
            <person name="Nedelnik J."/>
            <person name="Repkova J."/>
        </authorList>
    </citation>
    <scope>NUCLEOTIDE SEQUENCE [LARGE SCALE GENOMIC DNA]</scope>
    <source>
        <strain evidence="2">cv. 10/8</strain>
        <tissue evidence="1">Leaf</tissue>
    </source>
</reference>
<sequence length="40" mass="3842">AVVVGGGQCGGSAAEVWPARQPTVGNCVGPVEAQPESSCS</sequence>
<organism evidence="1 2">
    <name type="scientific">Trifolium medium</name>
    <dbReference type="NCBI Taxonomy" id="97028"/>
    <lineage>
        <taxon>Eukaryota</taxon>
        <taxon>Viridiplantae</taxon>
        <taxon>Streptophyta</taxon>
        <taxon>Embryophyta</taxon>
        <taxon>Tracheophyta</taxon>
        <taxon>Spermatophyta</taxon>
        <taxon>Magnoliopsida</taxon>
        <taxon>eudicotyledons</taxon>
        <taxon>Gunneridae</taxon>
        <taxon>Pentapetalae</taxon>
        <taxon>rosids</taxon>
        <taxon>fabids</taxon>
        <taxon>Fabales</taxon>
        <taxon>Fabaceae</taxon>
        <taxon>Papilionoideae</taxon>
        <taxon>50 kb inversion clade</taxon>
        <taxon>NPAAA clade</taxon>
        <taxon>Hologalegina</taxon>
        <taxon>IRL clade</taxon>
        <taxon>Trifolieae</taxon>
        <taxon>Trifolium</taxon>
    </lineage>
</organism>
<accession>A0A392SKX1</accession>
<feature type="non-terminal residue" evidence="1">
    <location>
        <position position="1"/>
    </location>
</feature>
<protein>
    <submittedName>
        <fullName evidence="1">Uncharacterized protein</fullName>
    </submittedName>
</protein>
<comment type="caution">
    <text evidence="1">The sequence shown here is derived from an EMBL/GenBank/DDBJ whole genome shotgun (WGS) entry which is preliminary data.</text>
</comment>
<evidence type="ECO:0000313" key="2">
    <source>
        <dbReference type="Proteomes" id="UP000265520"/>
    </source>
</evidence>